<dbReference type="PANTHER" id="PTHR11434">
    <property type="entry name" value="NADH-UBIQUINONE OXIDOREDUCTASE SUBUNIT ND4L"/>
    <property type="match status" value="1"/>
</dbReference>
<keyword evidence="6 7" id="KW-0472">Membrane</keyword>
<evidence type="ECO:0000256" key="3">
    <source>
        <dbReference type="ARBA" id="ARBA00022448"/>
    </source>
</evidence>
<evidence type="ECO:0000313" key="8">
    <source>
        <dbReference type="EMBL" id="SUZ99979.1"/>
    </source>
</evidence>
<comment type="subcellular location">
    <subcellularLocation>
        <location evidence="1">Membrane</location>
        <topology evidence="1">Multi-pass membrane protein</topology>
    </subcellularLocation>
</comment>
<comment type="similarity">
    <text evidence="2">Belongs to the complex I subunit 4L family.</text>
</comment>
<keyword evidence="3" id="KW-0813">Transport</keyword>
<proteinExistence type="inferred from homology"/>
<dbReference type="NCBIfam" id="NF004323">
    <property type="entry name" value="PRK05715.1-5"/>
    <property type="match status" value="1"/>
</dbReference>
<feature type="transmembrane region" description="Helical" evidence="7">
    <location>
        <begin position="33"/>
        <end position="55"/>
    </location>
</feature>
<feature type="transmembrane region" description="Helical" evidence="7">
    <location>
        <begin position="6"/>
        <end position="26"/>
    </location>
</feature>
<dbReference type="GO" id="GO:0042773">
    <property type="term" value="P:ATP synthesis coupled electron transport"/>
    <property type="evidence" value="ECO:0007669"/>
    <property type="project" value="InterPro"/>
</dbReference>
<dbReference type="HAMAP" id="MF_01456">
    <property type="entry name" value="NDH1_NuoK"/>
    <property type="match status" value="1"/>
</dbReference>
<evidence type="ECO:0000256" key="1">
    <source>
        <dbReference type="ARBA" id="ARBA00004141"/>
    </source>
</evidence>
<dbReference type="GO" id="GO:0016651">
    <property type="term" value="F:oxidoreductase activity, acting on NAD(P)H"/>
    <property type="evidence" value="ECO:0007669"/>
    <property type="project" value="InterPro"/>
</dbReference>
<dbReference type="GO" id="GO:0030964">
    <property type="term" value="C:NADH dehydrogenase complex"/>
    <property type="evidence" value="ECO:0007669"/>
    <property type="project" value="TreeGrafter"/>
</dbReference>
<dbReference type="Pfam" id="PF00420">
    <property type="entry name" value="Oxidored_q2"/>
    <property type="match status" value="1"/>
</dbReference>
<evidence type="ECO:0000256" key="4">
    <source>
        <dbReference type="ARBA" id="ARBA00022692"/>
    </source>
</evidence>
<sequence>MDGIGLNHYLILSAMLFSIGAIGVLVRRNVILVLMSLELMFNGANINLVAVSYFHPDLTGQIFSIFSITVAAAEVAIGLGLVIALFRNKEAINVDEFNLLKG</sequence>
<dbReference type="InterPro" id="IPR001133">
    <property type="entry name" value="NADH_UbQ_OxRdtase_chain4L/K"/>
</dbReference>
<dbReference type="InterPro" id="IPR039428">
    <property type="entry name" value="NUOK/Mnh_C1-like"/>
</dbReference>
<dbReference type="FunFam" id="1.10.287.3510:FF:000001">
    <property type="entry name" value="NADH-quinone oxidoreductase subunit K"/>
    <property type="match status" value="1"/>
</dbReference>
<dbReference type="NCBIfam" id="NF004320">
    <property type="entry name" value="PRK05715.1-2"/>
    <property type="match status" value="1"/>
</dbReference>
<gene>
    <name evidence="8" type="ORF">METZ01_LOCUS52833</name>
</gene>
<evidence type="ECO:0000256" key="6">
    <source>
        <dbReference type="ARBA" id="ARBA00023136"/>
    </source>
</evidence>
<evidence type="ECO:0008006" key="9">
    <source>
        <dbReference type="Google" id="ProtNLM"/>
    </source>
</evidence>
<dbReference type="EMBL" id="UINC01002756">
    <property type="protein sequence ID" value="SUZ99979.1"/>
    <property type="molecule type" value="Genomic_DNA"/>
</dbReference>
<accession>A0A381S907</accession>
<name>A0A381S907_9ZZZZ</name>
<protein>
    <recommendedName>
        <fullName evidence="9">NADH:quinone oxidoreductase/Mrp antiporter membrane subunit domain-containing protein</fullName>
    </recommendedName>
</protein>
<evidence type="ECO:0000256" key="7">
    <source>
        <dbReference type="SAM" id="Phobius"/>
    </source>
</evidence>
<evidence type="ECO:0000256" key="2">
    <source>
        <dbReference type="ARBA" id="ARBA00010519"/>
    </source>
</evidence>
<reference evidence="8" key="1">
    <citation type="submission" date="2018-05" db="EMBL/GenBank/DDBJ databases">
        <authorList>
            <person name="Lanie J.A."/>
            <person name="Ng W.-L."/>
            <person name="Kazmierczak K.M."/>
            <person name="Andrzejewski T.M."/>
            <person name="Davidsen T.M."/>
            <person name="Wayne K.J."/>
            <person name="Tettelin H."/>
            <person name="Glass J.I."/>
            <person name="Rusch D."/>
            <person name="Podicherti R."/>
            <person name="Tsui H.-C.T."/>
            <person name="Winkler M.E."/>
        </authorList>
    </citation>
    <scope>NUCLEOTIDE SEQUENCE</scope>
</reference>
<dbReference type="PANTHER" id="PTHR11434:SF16">
    <property type="entry name" value="NADH-UBIQUINONE OXIDOREDUCTASE CHAIN 4L"/>
    <property type="match status" value="1"/>
</dbReference>
<keyword evidence="4 7" id="KW-0812">Transmembrane</keyword>
<evidence type="ECO:0000256" key="5">
    <source>
        <dbReference type="ARBA" id="ARBA00022989"/>
    </source>
</evidence>
<feature type="transmembrane region" description="Helical" evidence="7">
    <location>
        <begin position="61"/>
        <end position="86"/>
    </location>
</feature>
<dbReference type="NCBIfam" id="NF004321">
    <property type="entry name" value="PRK05715.1-3"/>
    <property type="match status" value="1"/>
</dbReference>
<organism evidence="8">
    <name type="scientific">marine metagenome</name>
    <dbReference type="NCBI Taxonomy" id="408172"/>
    <lineage>
        <taxon>unclassified sequences</taxon>
        <taxon>metagenomes</taxon>
        <taxon>ecological metagenomes</taxon>
    </lineage>
</organism>
<dbReference type="Gene3D" id="1.10.287.3510">
    <property type="match status" value="1"/>
</dbReference>
<dbReference type="AlphaFoldDB" id="A0A381S907"/>
<keyword evidence="5 7" id="KW-1133">Transmembrane helix</keyword>